<dbReference type="PANTHER" id="PTHR31001">
    <property type="entry name" value="UNCHARACTERIZED TRANSCRIPTIONAL REGULATORY PROTEIN"/>
    <property type="match status" value="1"/>
</dbReference>
<organism evidence="8 9">
    <name type="scientific">Talaromyces islandicus</name>
    <name type="common">Penicillium islandicum</name>
    <dbReference type="NCBI Taxonomy" id="28573"/>
    <lineage>
        <taxon>Eukaryota</taxon>
        <taxon>Fungi</taxon>
        <taxon>Dikarya</taxon>
        <taxon>Ascomycota</taxon>
        <taxon>Pezizomycotina</taxon>
        <taxon>Eurotiomycetes</taxon>
        <taxon>Eurotiomycetidae</taxon>
        <taxon>Eurotiales</taxon>
        <taxon>Trichocomaceae</taxon>
        <taxon>Talaromyces</taxon>
        <taxon>Talaromyces sect. Islandici</taxon>
    </lineage>
</organism>
<feature type="compositionally biased region" description="Low complexity" evidence="6">
    <location>
        <begin position="22"/>
        <end position="35"/>
    </location>
</feature>
<dbReference type="Pfam" id="PF04082">
    <property type="entry name" value="Fungal_trans"/>
    <property type="match status" value="1"/>
</dbReference>
<evidence type="ECO:0000256" key="2">
    <source>
        <dbReference type="ARBA" id="ARBA00022723"/>
    </source>
</evidence>
<keyword evidence="5" id="KW-0539">Nucleus</keyword>
<proteinExistence type="predicted"/>
<dbReference type="PANTHER" id="PTHR31001:SF50">
    <property type="entry name" value="ZN(II)2CYS6 TRANSCRIPTION FACTOR (EUROFUNG)"/>
    <property type="match status" value="1"/>
</dbReference>
<evidence type="ECO:0000256" key="5">
    <source>
        <dbReference type="ARBA" id="ARBA00023242"/>
    </source>
</evidence>
<keyword evidence="3" id="KW-0805">Transcription regulation</keyword>
<dbReference type="GO" id="GO:0005634">
    <property type="term" value="C:nucleus"/>
    <property type="evidence" value="ECO:0007669"/>
    <property type="project" value="UniProtKB-SubCell"/>
</dbReference>
<gene>
    <name evidence="8" type="ORF">PISL3812_03577</name>
</gene>
<dbReference type="InterPro" id="IPR050613">
    <property type="entry name" value="Sec_Metabolite_Reg"/>
</dbReference>
<evidence type="ECO:0000259" key="7">
    <source>
        <dbReference type="SMART" id="SM00906"/>
    </source>
</evidence>
<dbReference type="AlphaFoldDB" id="A0A0U1LT34"/>
<dbReference type="STRING" id="28573.A0A0U1LT34"/>
<evidence type="ECO:0000313" key="9">
    <source>
        <dbReference type="Proteomes" id="UP000054383"/>
    </source>
</evidence>
<keyword evidence="2" id="KW-0479">Metal-binding</keyword>
<name>A0A0U1LT34_TALIS</name>
<evidence type="ECO:0000256" key="1">
    <source>
        <dbReference type="ARBA" id="ARBA00004123"/>
    </source>
</evidence>
<reference evidence="8 9" key="1">
    <citation type="submission" date="2015-04" db="EMBL/GenBank/DDBJ databases">
        <authorList>
            <person name="Syromyatnikov M.Y."/>
            <person name="Popov V.N."/>
        </authorList>
    </citation>
    <scope>NUCLEOTIDE SEQUENCE [LARGE SCALE GENOMIC DNA]</scope>
    <source>
        <strain evidence="8">WF-38-12</strain>
    </source>
</reference>
<evidence type="ECO:0000256" key="4">
    <source>
        <dbReference type="ARBA" id="ARBA00023163"/>
    </source>
</evidence>
<dbReference type="OrthoDB" id="424974at2759"/>
<keyword evidence="4" id="KW-0804">Transcription</keyword>
<comment type="subcellular location">
    <subcellularLocation>
        <location evidence="1">Nucleus</location>
    </subcellularLocation>
</comment>
<keyword evidence="9" id="KW-1185">Reference proteome</keyword>
<dbReference type="InterPro" id="IPR007219">
    <property type="entry name" value="XnlR_reg_dom"/>
</dbReference>
<dbReference type="OMA" id="WWHLLSR"/>
<protein>
    <submittedName>
        <fullName evidence="8">Putative transcriptional regulatory protein C139,03</fullName>
    </submittedName>
</protein>
<dbReference type="CDD" id="cd12148">
    <property type="entry name" value="fungal_TF_MHR"/>
    <property type="match status" value="1"/>
</dbReference>
<dbReference type="GO" id="GO:0008270">
    <property type="term" value="F:zinc ion binding"/>
    <property type="evidence" value="ECO:0007669"/>
    <property type="project" value="InterPro"/>
</dbReference>
<feature type="region of interest" description="Disordered" evidence="6">
    <location>
        <begin position="527"/>
        <end position="553"/>
    </location>
</feature>
<evidence type="ECO:0000256" key="3">
    <source>
        <dbReference type="ARBA" id="ARBA00023015"/>
    </source>
</evidence>
<accession>A0A0U1LT34</accession>
<feature type="compositionally biased region" description="Polar residues" evidence="6">
    <location>
        <begin position="532"/>
        <end position="545"/>
    </location>
</feature>
<dbReference type="EMBL" id="CVMT01000002">
    <property type="protein sequence ID" value="CRG86567.1"/>
    <property type="molecule type" value="Genomic_DNA"/>
</dbReference>
<dbReference type="SMART" id="SM00906">
    <property type="entry name" value="Fungal_trans"/>
    <property type="match status" value="1"/>
</dbReference>
<dbReference type="GO" id="GO:0006351">
    <property type="term" value="P:DNA-templated transcription"/>
    <property type="evidence" value="ECO:0007669"/>
    <property type="project" value="InterPro"/>
</dbReference>
<dbReference type="GO" id="GO:0003677">
    <property type="term" value="F:DNA binding"/>
    <property type="evidence" value="ECO:0007669"/>
    <property type="project" value="InterPro"/>
</dbReference>
<dbReference type="Proteomes" id="UP000054383">
    <property type="component" value="Unassembled WGS sequence"/>
</dbReference>
<feature type="domain" description="Xylanolytic transcriptional activator regulatory" evidence="7">
    <location>
        <begin position="230"/>
        <end position="304"/>
    </location>
</feature>
<evidence type="ECO:0000313" key="8">
    <source>
        <dbReference type="EMBL" id="CRG86567.1"/>
    </source>
</evidence>
<evidence type="ECO:0000256" key="6">
    <source>
        <dbReference type="SAM" id="MobiDB-lite"/>
    </source>
</evidence>
<feature type="region of interest" description="Disordered" evidence="6">
    <location>
        <begin position="1"/>
        <end position="36"/>
    </location>
</feature>
<sequence>MAARISSLEKSATKAKQKPESKSSTSSSGAGSMSEGMREEIVVQKGSSTQYFNEILLSTVIEGQDMKAVLAPPNTAPLQPQVISPFNAHGILSSPSLSIVPSTLHPPQDIAVKLWKIYVDNVESCVGLKILHLPTDNIKVYSTINDPTTASLENLALCYAVYFASVVSMDDSEAAVMLGEEKNTIMLRFKVGLEQALAHGDFLDRPTITGLCAFEIYLSAVRVHNRGKGIWILNGLAIRIAQSLGLHRDGGKLGLPPFESEIRRRIWWHLLCREWRSGEDYGLENMNNSLLMADVDLPINIEDMDLYPGMQKLPAPRKGWTDISFSLICIDLAKCMQKLGVISTSSSPSSPPSESSRAQIIKETKERVEKQLIHCNPLLPPQRLALLASNFLLRKYDFVTRLQWILLRCDNERADFVSEENLVEALEILESRMHRLDGLLKQFSWIKKAFPQYHVTMYVLWHLSVKPEGPNIDRAWATTETIFSPEIWDETTMGFGSKSAVLTALRAKAVSVREKAWRLSTGKLNESDSLSRENLPSQIEDSGTSPRAVHQDTNAGEIDLGGSIEEWPDWEALVENFQFNSSDMF</sequence>